<dbReference type="CDD" id="cd00801">
    <property type="entry name" value="INT_P4_C"/>
    <property type="match status" value="1"/>
</dbReference>
<dbReference type="GO" id="GO:0003677">
    <property type="term" value="F:DNA binding"/>
    <property type="evidence" value="ECO:0007669"/>
    <property type="project" value="UniProtKB-KW"/>
</dbReference>
<dbReference type="GO" id="GO:0006310">
    <property type="term" value="P:DNA recombination"/>
    <property type="evidence" value="ECO:0007669"/>
    <property type="project" value="UniProtKB-KW"/>
</dbReference>
<accession>A0A9X7N504</accession>
<dbReference type="OrthoDB" id="9795573at2"/>
<dbReference type="InterPro" id="IPR010998">
    <property type="entry name" value="Integrase_recombinase_N"/>
</dbReference>
<reference evidence="7 8" key="1">
    <citation type="submission" date="2019-09" db="EMBL/GenBank/DDBJ databases">
        <title>Prosopis cineraria nodule microbiome.</title>
        <authorList>
            <person name="Chaluvadi S.R."/>
            <person name="Ali R."/>
            <person name="Wang X."/>
        </authorList>
    </citation>
    <scope>NUCLEOTIDE SEQUENCE [LARGE SCALE GENOMIC DNA]</scope>
    <source>
        <strain evidence="7 8">BG1</strain>
    </source>
</reference>
<dbReference type="Proteomes" id="UP000326659">
    <property type="component" value="Chromosome"/>
</dbReference>
<dbReference type="EMBL" id="CP043626">
    <property type="protein sequence ID" value="QEY75138.1"/>
    <property type="molecule type" value="Genomic_DNA"/>
</dbReference>
<gene>
    <name evidence="7" type="ORF">F1C79_27880</name>
</gene>
<evidence type="ECO:0000256" key="5">
    <source>
        <dbReference type="SAM" id="MobiDB-lite"/>
    </source>
</evidence>
<dbReference type="PANTHER" id="PTHR30629">
    <property type="entry name" value="PROPHAGE INTEGRASE"/>
    <property type="match status" value="1"/>
</dbReference>
<name>A0A9X7N504_PSEDE</name>
<dbReference type="GO" id="GO:0015074">
    <property type="term" value="P:DNA integration"/>
    <property type="evidence" value="ECO:0007669"/>
    <property type="project" value="UniProtKB-KW"/>
</dbReference>
<keyword evidence="3" id="KW-0238">DNA-binding</keyword>
<keyword evidence="2" id="KW-0229">DNA integration</keyword>
<feature type="compositionally biased region" description="Low complexity" evidence="5">
    <location>
        <begin position="416"/>
        <end position="425"/>
    </location>
</feature>
<evidence type="ECO:0000313" key="7">
    <source>
        <dbReference type="EMBL" id="QEY75138.1"/>
    </source>
</evidence>
<dbReference type="RefSeq" id="WP_151189192.1">
    <property type="nucleotide sequence ID" value="NZ_CP043626.1"/>
</dbReference>
<feature type="domain" description="Tyr recombinase" evidence="6">
    <location>
        <begin position="201"/>
        <end position="382"/>
    </location>
</feature>
<dbReference type="Pfam" id="PF00589">
    <property type="entry name" value="Phage_integrase"/>
    <property type="match status" value="1"/>
</dbReference>
<dbReference type="InterPro" id="IPR011010">
    <property type="entry name" value="DNA_brk_join_enz"/>
</dbReference>
<organism evidence="7 8">
    <name type="scientific">Pseudomonas denitrificans</name>
    <dbReference type="NCBI Taxonomy" id="43306"/>
    <lineage>
        <taxon>Bacteria</taxon>
        <taxon>Pseudomonadati</taxon>
        <taxon>Pseudomonadota</taxon>
        <taxon>Gammaproteobacteria</taxon>
        <taxon>Pseudomonadales</taxon>
        <taxon>Pseudomonadaceae</taxon>
        <taxon>Halopseudomonas</taxon>
    </lineage>
</organism>
<evidence type="ECO:0000256" key="1">
    <source>
        <dbReference type="ARBA" id="ARBA00008857"/>
    </source>
</evidence>
<evidence type="ECO:0000313" key="8">
    <source>
        <dbReference type="Proteomes" id="UP000326659"/>
    </source>
</evidence>
<feature type="region of interest" description="Disordered" evidence="5">
    <location>
        <begin position="403"/>
        <end position="431"/>
    </location>
</feature>
<keyword evidence="8" id="KW-1185">Reference proteome</keyword>
<evidence type="ECO:0000256" key="4">
    <source>
        <dbReference type="ARBA" id="ARBA00023172"/>
    </source>
</evidence>
<proteinExistence type="inferred from homology"/>
<dbReference type="SUPFAM" id="SSF56349">
    <property type="entry name" value="DNA breaking-rejoining enzymes"/>
    <property type="match status" value="1"/>
</dbReference>
<dbReference type="Gene3D" id="1.10.150.130">
    <property type="match status" value="1"/>
</dbReference>
<evidence type="ECO:0000256" key="3">
    <source>
        <dbReference type="ARBA" id="ARBA00023125"/>
    </source>
</evidence>
<dbReference type="KEGG" id="pden:F1C79_27880"/>
<evidence type="ECO:0000256" key="2">
    <source>
        <dbReference type="ARBA" id="ARBA00022908"/>
    </source>
</evidence>
<protein>
    <submittedName>
        <fullName evidence="7">Site-specific integrase</fullName>
    </submittedName>
</protein>
<dbReference type="InterPro" id="IPR002104">
    <property type="entry name" value="Integrase_catalytic"/>
</dbReference>
<evidence type="ECO:0000259" key="6">
    <source>
        <dbReference type="PROSITE" id="PS51898"/>
    </source>
</evidence>
<comment type="similarity">
    <text evidence="1">Belongs to the 'phage' integrase family.</text>
</comment>
<dbReference type="InterPro" id="IPR050808">
    <property type="entry name" value="Phage_Integrase"/>
</dbReference>
<dbReference type="AlphaFoldDB" id="A0A9X7N504"/>
<dbReference type="Gene3D" id="1.10.443.10">
    <property type="entry name" value="Intergrase catalytic core"/>
    <property type="match status" value="1"/>
</dbReference>
<dbReference type="InterPro" id="IPR013762">
    <property type="entry name" value="Integrase-like_cat_sf"/>
</dbReference>
<dbReference type="PANTHER" id="PTHR30629:SF6">
    <property type="entry name" value="PROPHAGE INTEGRASE INTA-RELATED"/>
    <property type="match status" value="1"/>
</dbReference>
<dbReference type="PROSITE" id="PS51898">
    <property type="entry name" value="TYR_RECOMBINASE"/>
    <property type="match status" value="1"/>
</dbReference>
<keyword evidence="4" id="KW-0233">DNA recombination</keyword>
<sequence>MTTIYVRFSDAEIRRQAQGTAKTLRDARYPALRFRFHQDRTRGSWHVVVRKVWGKAASYPDLTASAMLEALPAILQRRAEDPGARSTASGWKTVGELLTWYSERMDRDRNLSTKRKASARSILKLHLLPALRDLPLAEVNRSSLDRLLMWPLQAEYAPSFVRQVFGVLAVAFRRALELEQIASNPVAGLKFTNFVKARIRPKEARLRPAQITDLLVDLHERYAEAPPEGMLALMMLCHGCRVGETRVARWADITLGGEAPEWYLPAATTKTREEHRLPLTPQVCALLRRYRDWQQRRGYSGAYLFPGKGKRPISDSQATDIFASLGQGRWTSHDLRKLASTCWTDLGIDYLIGQLLLNHALRDLDVTYIHTTAAVQKRKALEQWHDWLDQQGFDQLHGWTEGGSQNLSGSCPPPESAAHAASSAPTQWRNQ</sequence>